<dbReference type="InterPro" id="IPR036721">
    <property type="entry name" value="RCK_C_sf"/>
</dbReference>
<comment type="similarity">
    <text evidence="2">Belongs to the monovalent cation:proton antiporter 2 (CPA2) transporter (TC 2.A.37) family.</text>
</comment>
<evidence type="ECO:0000259" key="9">
    <source>
        <dbReference type="PROSITE" id="PS51201"/>
    </source>
</evidence>
<feature type="transmembrane region" description="Helical" evidence="8">
    <location>
        <begin position="183"/>
        <end position="205"/>
    </location>
</feature>
<dbReference type="Pfam" id="PF00999">
    <property type="entry name" value="Na_H_Exchanger"/>
    <property type="match status" value="1"/>
</dbReference>
<evidence type="ECO:0000256" key="6">
    <source>
        <dbReference type="ARBA" id="ARBA00022989"/>
    </source>
</evidence>
<dbReference type="eggNOG" id="COG4651">
    <property type="taxonomic scope" value="Bacteria"/>
</dbReference>
<dbReference type="GO" id="GO:0006813">
    <property type="term" value="P:potassium ion transport"/>
    <property type="evidence" value="ECO:0007669"/>
    <property type="project" value="UniProtKB-KW"/>
</dbReference>
<feature type="transmembrane region" description="Helical" evidence="8">
    <location>
        <begin position="217"/>
        <end position="235"/>
    </location>
</feature>
<dbReference type="Gene3D" id="1.20.1530.20">
    <property type="match status" value="1"/>
</dbReference>
<keyword evidence="5 8" id="KW-0812">Transmembrane</keyword>
<keyword evidence="4" id="KW-0633">Potassium transport</keyword>
<keyword evidence="4" id="KW-0630">Potassium</keyword>
<dbReference type="InterPro" id="IPR003148">
    <property type="entry name" value="RCK_N"/>
</dbReference>
<dbReference type="eggNOG" id="COG0490">
    <property type="taxonomic scope" value="Bacteria"/>
</dbReference>
<dbReference type="EMBL" id="CP001804">
    <property type="protein sequence ID" value="ACY18187.1"/>
    <property type="molecule type" value="Genomic_DNA"/>
</dbReference>
<evidence type="ECO:0000256" key="8">
    <source>
        <dbReference type="SAM" id="Phobius"/>
    </source>
</evidence>
<dbReference type="HOGENOM" id="CLU_005126_9_0_7"/>
<dbReference type="SUPFAM" id="SSF116726">
    <property type="entry name" value="TrkA C-terminal domain-like"/>
    <property type="match status" value="1"/>
</dbReference>
<comment type="subcellular location">
    <subcellularLocation>
        <location evidence="1">Membrane</location>
        <topology evidence="1">Multi-pass membrane protein</topology>
    </subcellularLocation>
</comment>
<evidence type="ECO:0000313" key="11">
    <source>
        <dbReference type="EMBL" id="ACY18187.1"/>
    </source>
</evidence>
<dbReference type="GO" id="GO:1902600">
    <property type="term" value="P:proton transmembrane transport"/>
    <property type="evidence" value="ECO:0007669"/>
    <property type="project" value="InterPro"/>
</dbReference>
<dbReference type="InterPro" id="IPR038770">
    <property type="entry name" value="Na+/solute_symporter_sf"/>
</dbReference>
<dbReference type="OrthoDB" id="9781411at2"/>
<dbReference type="Proteomes" id="UP000001880">
    <property type="component" value="Chromosome"/>
</dbReference>
<dbReference type="GO" id="GO:0008324">
    <property type="term" value="F:monoatomic cation transmembrane transporter activity"/>
    <property type="evidence" value="ECO:0007669"/>
    <property type="project" value="InterPro"/>
</dbReference>
<sequence length="679" mass="71038">MGHIPLIDEIAIIAGLGVLVTLILARLRLPTVAGLLFAGGLAGPFGFGLVRSIHDIEMLAEVGVVLLLFTIGLEFSLARLKNIFRQVALGGIIQVGATAAAAGGIAMALGEPLGRCIFYGFLFALSSTAIVLRGLAERRELDAPHGRFIVGTLIFQDLCVVPMVLVVPMLAPGAAAGEAWTQIGWALGKAALVVAAVLVLARLLVPRFLGWVDASRSREVFVLAVIGLCIGTAWLTAQAGLSLALGAFLGGMVVADTEYGHRAMGDMLPLRDTFMSIFFVSLGMLFDIRVVAERPMLVGLLLLGFIFAKGLLATIAALAMRFPARVAWLAGVGLAQFGEFGFVLARLGESSGVVSGEALAPLFAAGIASMFLTPVLVRVAPHVTAGERLLAPLERLLGARGIDESDAQPESLTGHVVVVGYGVAGRLVAGSLKHSGIPSVVLELNAETVRAARANGEQVFYGDATSSEALGHAHVERARAVVLLINDPHAARRVVGAVKHFAPDVPVFMRAHYLAECDALQRAGASVVVAEEIEGGLELLARLLGRLAVPRNVIDTCVAEARATSQLSERDEVAQPRGVGDHPGLAEMSMESVLLAADSPAVGRSAVELSVRTSTGALIVALRREGALREYTEPSAAFQTGDIVYFMGKLEAVQRAVALFTEPDEPAADDAAPAQDAST</sequence>
<feature type="domain" description="RCK C-terminal" evidence="10">
    <location>
        <begin position="577"/>
        <end position="662"/>
    </location>
</feature>
<dbReference type="KEGG" id="hoh:Hoch_5710"/>
<evidence type="ECO:0000313" key="12">
    <source>
        <dbReference type="Proteomes" id="UP000001880"/>
    </source>
</evidence>
<dbReference type="Pfam" id="PF02254">
    <property type="entry name" value="TrkA_N"/>
    <property type="match status" value="1"/>
</dbReference>
<dbReference type="GO" id="GO:0015297">
    <property type="term" value="F:antiporter activity"/>
    <property type="evidence" value="ECO:0007669"/>
    <property type="project" value="InterPro"/>
</dbReference>
<keyword evidence="12" id="KW-1185">Reference proteome</keyword>
<dbReference type="PROSITE" id="PS51201">
    <property type="entry name" value="RCK_N"/>
    <property type="match status" value="1"/>
</dbReference>
<dbReference type="Gene3D" id="3.40.50.720">
    <property type="entry name" value="NAD(P)-binding Rossmann-like Domain"/>
    <property type="match status" value="1"/>
</dbReference>
<evidence type="ECO:0000256" key="7">
    <source>
        <dbReference type="ARBA" id="ARBA00023136"/>
    </source>
</evidence>
<keyword evidence="7 8" id="KW-0472">Membrane</keyword>
<dbReference type="PANTHER" id="PTHR42751:SF3">
    <property type="entry name" value="SODIUM_GLUTAMATE SYMPORTER"/>
    <property type="match status" value="1"/>
</dbReference>
<name>D0LH42_HALO1</name>
<dbReference type="AlphaFoldDB" id="D0LH42"/>
<dbReference type="STRING" id="502025.Hoch_5710"/>
<evidence type="ECO:0000256" key="1">
    <source>
        <dbReference type="ARBA" id="ARBA00004141"/>
    </source>
</evidence>
<proteinExistence type="inferred from homology"/>
<dbReference type="RefSeq" id="WP_012830779.1">
    <property type="nucleotide sequence ID" value="NC_013440.1"/>
</dbReference>
<protein>
    <submittedName>
        <fullName evidence="11">Sodium/hydrogen exchanger</fullName>
    </submittedName>
</protein>
<reference evidence="11 12" key="1">
    <citation type="journal article" date="2010" name="Stand. Genomic Sci.">
        <title>Complete genome sequence of Haliangium ochraceum type strain (SMP-2).</title>
        <authorList>
            <consortium name="US DOE Joint Genome Institute (JGI-PGF)"/>
            <person name="Ivanova N."/>
            <person name="Daum C."/>
            <person name="Lang E."/>
            <person name="Abt B."/>
            <person name="Kopitz M."/>
            <person name="Saunders E."/>
            <person name="Lapidus A."/>
            <person name="Lucas S."/>
            <person name="Glavina Del Rio T."/>
            <person name="Nolan M."/>
            <person name="Tice H."/>
            <person name="Copeland A."/>
            <person name="Cheng J.F."/>
            <person name="Chen F."/>
            <person name="Bruce D."/>
            <person name="Goodwin L."/>
            <person name="Pitluck S."/>
            <person name="Mavromatis K."/>
            <person name="Pati A."/>
            <person name="Mikhailova N."/>
            <person name="Chen A."/>
            <person name="Palaniappan K."/>
            <person name="Land M."/>
            <person name="Hauser L."/>
            <person name="Chang Y.J."/>
            <person name="Jeffries C.D."/>
            <person name="Detter J.C."/>
            <person name="Brettin T."/>
            <person name="Rohde M."/>
            <person name="Goker M."/>
            <person name="Bristow J."/>
            <person name="Markowitz V."/>
            <person name="Eisen J.A."/>
            <person name="Hugenholtz P."/>
            <person name="Kyrpides N.C."/>
            <person name="Klenk H.P."/>
        </authorList>
    </citation>
    <scope>NUCLEOTIDE SEQUENCE [LARGE SCALE GENOMIC DNA]</scope>
    <source>
        <strain evidence="12">DSM 14365 / CIP 107738 / JCM 11303 / AJ 13395 / SMP-2</strain>
    </source>
</reference>
<dbReference type="PROSITE" id="PS51202">
    <property type="entry name" value="RCK_C"/>
    <property type="match status" value="1"/>
</dbReference>
<evidence type="ECO:0000256" key="5">
    <source>
        <dbReference type="ARBA" id="ARBA00022692"/>
    </source>
</evidence>
<keyword evidence="4" id="KW-0406">Ion transport</keyword>
<feature type="transmembrane region" description="Helical" evidence="8">
    <location>
        <begin position="116"/>
        <end position="136"/>
    </location>
</feature>
<feature type="transmembrane region" description="Helical" evidence="8">
    <location>
        <begin position="56"/>
        <end position="75"/>
    </location>
</feature>
<feature type="transmembrane region" description="Helical" evidence="8">
    <location>
        <begin position="298"/>
        <end position="319"/>
    </location>
</feature>
<evidence type="ECO:0000256" key="4">
    <source>
        <dbReference type="ARBA" id="ARBA00022538"/>
    </source>
</evidence>
<dbReference type="GO" id="GO:0016020">
    <property type="term" value="C:membrane"/>
    <property type="evidence" value="ECO:0007669"/>
    <property type="project" value="UniProtKB-SubCell"/>
</dbReference>
<dbReference type="eggNOG" id="COG1226">
    <property type="taxonomic scope" value="Bacteria"/>
</dbReference>
<dbReference type="SUPFAM" id="SSF51735">
    <property type="entry name" value="NAD(P)-binding Rossmann-fold domains"/>
    <property type="match status" value="1"/>
</dbReference>
<dbReference type="Gene3D" id="3.30.70.1450">
    <property type="entry name" value="Regulator of K+ conductance, C-terminal domain"/>
    <property type="match status" value="1"/>
</dbReference>
<feature type="transmembrane region" description="Helical" evidence="8">
    <location>
        <begin position="273"/>
        <end position="292"/>
    </location>
</feature>
<dbReference type="Pfam" id="PF02080">
    <property type="entry name" value="TrkA_C"/>
    <property type="match status" value="1"/>
</dbReference>
<accession>D0LH42</accession>
<keyword evidence="3" id="KW-0813">Transport</keyword>
<evidence type="ECO:0000256" key="2">
    <source>
        <dbReference type="ARBA" id="ARBA00005551"/>
    </source>
</evidence>
<organism evidence="11 12">
    <name type="scientific">Haliangium ochraceum (strain DSM 14365 / JCM 11303 / SMP-2)</name>
    <dbReference type="NCBI Taxonomy" id="502025"/>
    <lineage>
        <taxon>Bacteria</taxon>
        <taxon>Pseudomonadati</taxon>
        <taxon>Myxococcota</taxon>
        <taxon>Polyangia</taxon>
        <taxon>Haliangiales</taxon>
        <taxon>Kofleriaceae</taxon>
        <taxon>Haliangium</taxon>
    </lineage>
</organism>
<feature type="transmembrane region" description="Helical" evidence="8">
    <location>
        <begin position="148"/>
        <end position="171"/>
    </location>
</feature>
<gene>
    <name evidence="11" type="ordered locus">Hoch_5710</name>
</gene>
<dbReference type="InterPro" id="IPR006153">
    <property type="entry name" value="Cation/H_exchanger_TM"/>
</dbReference>
<feature type="transmembrane region" description="Helical" evidence="8">
    <location>
        <begin position="87"/>
        <end position="110"/>
    </location>
</feature>
<dbReference type="InterPro" id="IPR006037">
    <property type="entry name" value="RCK_C"/>
</dbReference>
<feature type="domain" description="RCK N-terminal" evidence="9">
    <location>
        <begin position="413"/>
        <end position="529"/>
    </location>
</feature>
<evidence type="ECO:0000256" key="3">
    <source>
        <dbReference type="ARBA" id="ARBA00022448"/>
    </source>
</evidence>
<feature type="transmembrane region" description="Helical" evidence="8">
    <location>
        <begin position="32"/>
        <end position="50"/>
    </location>
</feature>
<dbReference type="PANTHER" id="PTHR42751">
    <property type="entry name" value="SODIUM/HYDROGEN EXCHANGER FAMILY/TRKA DOMAIN PROTEIN"/>
    <property type="match status" value="1"/>
</dbReference>
<evidence type="ECO:0000259" key="10">
    <source>
        <dbReference type="PROSITE" id="PS51202"/>
    </source>
</evidence>
<feature type="transmembrane region" description="Helical" evidence="8">
    <location>
        <begin position="6"/>
        <end position="25"/>
    </location>
</feature>
<keyword evidence="6 8" id="KW-1133">Transmembrane helix</keyword>
<dbReference type="InterPro" id="IPR036291">
    <property type="entry name" value="NAD(P)-bd_dom_sf"/>
</dbReference>